<evidence type="ECO:0000313" key="3">
    <source>
        <dbReference type="EMBL" id="WTU78086.1"/>
    </source>
</evidence>
<dbReference type="PANTHER" id="PTHR35848">
    <property type="entry name" value="OXALATE-BINDING PROTEIN"/>
    <property type="match status" value="1"/>
</dbReference>
<dbReference type="InterPro" id="IPR011051">
    <property type="entry name" value="RmlC_Cupin_sf"/>
</dbReference>
<dbReference type="GO" id="GO:0046872">
    <property type="term" value="F:metal ion binding"/>
    <property type="evidence" value="ECO:0007669"/>
    <property type="project" value="UniProtKB-KW"/>
</dbReference>
<dbReference type="PANTHER" id="PTHR35848:SF6">
    <property type="entry name" value="CUPIN TYPE-2 DOMAIN-CONTAINING PROTEIN"/>
    <property type="match status" value="1"/>
</dbReference>
<dbReference type="CDD" id="cd06988">
    <property type="entry name" value="cupin_DddK"/>
    <property type="match status" value="1"/>
</dbReference>
<feature type="domain" description="Cupin type-2" evidence="2">
    <location>
        <begin position="44"/>
        <end position="111"/>
    </location>
</feature>
<dbReference type="Gene3D" id="2.60.120.10">
    <property type="entry name" value="Jelly Rolls"/>
    <property type="match status" value="1"/>
</dbReference>
<sequence>MTDHEQADVTMRRREPEHLVREHGLDLRLLHPWPGLDTPFRGAWCVLRPGDVTEAHAHHERELFIAMSGRAEVVCKGERYAFAAGDIALMRAGVEHHIVNGHDEDFSYYAIWWGRDMSAEFLARTEPGSAT</sequence>
<dbReference type="InterPro" id="IPR051610">
    <property type="entry name" value="GPI/OXD"/>
</dbReference>
<dbReference type="Pfam" id="PF07883">
    <property type="entry name" value="Cupin_2"/>
    <property type="match status" value="1"/>
</dbReference>
<dbReference type="InterPro" id="IPR013096">
    <property type="entry name" value="Cupin_2"/>
</dbReference>
<accession>A0AAU2JZ35</accession>
<gene>
    <name evidence="3" type="ORF">OG327_34955</name>
</gene>
<proteinExistence type="predicted"/>
<dbReference type="InterPro" id="IPR014710">
    <property type="entry name" value="RmlC-like_jellyroll"/>
</dbReference>
<protein>
    <submittedName>
        <fullName evidence="3">Cupin domain-containing protein</fullName>
    </submittedName>
</protein>
<organism evidence="3">
    <name type="scientific">Streptomyces sp. NBC_00049</name>
    <dbReference type="NCBI Taxonomy" id="2903617"/>
    <lineage>
        <taxon>Bacteria</taxon>
        <taxon>Bacillati</taxon>
        <taxon>Actinomycetota</taxon>
        <taxon>Actinomycetes</taxon>
        <taxon>Kitasatosporales</taxon>
        <taxon>Streptomycetaceae</taxon>
        <taxon>Streptomyces</taxon>
    </lineage>
</organism>
<dbReference type="AlphaFoldDB" id="A0AAU2JZ35"/>
<reference evidence="3" key="1">
    <citation type="submission" date="2022-10" db="EMBL/GenBank/DDBJ databases">
        <title>The complete genomes of actinobacterial strains from the NBC collection.</title>
        <authorList>
            <person name="Joergensen T.S."/>
            <person name="Alvarez Arevalo M."/>
            <person name="Sterndorff E.B."/>
            <person name="Faurdal D."/>
            <person name="Vuksanovic O."/>
            <person name="Mourched A.-S."/>
            <person name="Charusanti P."/>
            <person name="Shaw S."/>
            <person name="Blin K."/>
            <person name="Weber T."/>
        </authorList>
    </citation>
    <scope>NUCLEOTIDE SEQUENCE</scope>
    <source>
        <strain evidence="3">NBC_00049</strain>
    </source>
</reference>
<evidence type="ECO:0000259" key="2">
    <source>
        <dbReference type="Pfam" id="PF07883"/>
    </source>
</evidence>
<dbReference type="SUPFAM" id="SSF51182">
    <property type="entry name" value="RmlC-like cupins"/>
    <property type="match status" value="1"/>
</dbReference>
<name>A0AAU2JZ35_9ACTN</name>
<keyword evidence="1" id="KW-0479">Metal-binding</keyword>
<evidence type="ECO:0000256" key="1">
    <source>
        <dbReference type="ARBA" id="ARBA00022723"/>
    </source>
</evidence>
<dbReference type="EMBL" id="CP108264">
    <property type="protein sequence ID" value="WTU78086.1"/>
    <property type="molecule type" value="Genomic_DNA"/>
</dbReference>